<feature type="signal peptide" evidence="1">
    <location>
        <begin position="1"/>
        <end position="19"/>
    </location>
</feature>
<dbReference type="STRING" id="354355.SAMN05660816_01382"/>
<protein>
    <recommendedName>
        <fullName evidence="4">Peptidase C-terminal archaeal/bacterial domain-containing protein</fullName>
    </recommendedName>
</protein>
<evidence type="ECO:0008006" key="4">
    <source>
        <dbReference type="Google" id="ProtNLM"/>
    </source>
</evidence>
<evidence type="ECO:0000313" key="2">
    <source>
        <dbReference type="EMBL" id="OQP47205.1"/>
    </source>
</evidence>
<dbReference type="Proteomes" id="UP000192610">
    <property type="component" value="Unassembled WGS sequence"/>
</dbReference>
<proteinExistence type="predicted"/>
<dbReference type="RefSeq" id="WP_081201210.1">
    <property type="nucleotide sequence ID" value="NZ_FOCZ01000002.1"/>
</dbReference>
<name>A0A1V9EMX8_9BACT</name>
<keyword evidence="1" id="KW-0732">Signal</keyword>
<feature type="chain" id="PRO_5010722482" description="Peptidase C-terminal archaeal/bacterial domain-containing protein" evidence="1">
    <location>
        <begin position="20"/>
        <end position="529"/>
    </location>
</feature>
<organism evidence="2 3">
    <name type="scientific">Niastella yeongjuensis</name>
    <dbReference type="NCBI Taxonomy" id="354355"/>
    <lineage>
        <taxon>Bacteria</taxon>
        <taxon>Pseudomonadati</taxon>
        <taxon>Bacteroidota</taxon>
        <taxon>Chitinophagia</taxon>
        <taxon>Chitinophagales</taxon>
        <taxon>Chitinophagaceae</taxon>
        <taxon>Niastella</taxon>
    </lineage>
</organism>
<dbReference type="Gene3D" id="3.40.390.10">
    <property type="entry name" value="Collagenase (Catalytic Domain)"/>
    <property type="match status" value="1"/>
</dbReference>
<evidence type="ECO:0000256" key="1">
    <source>
        <dbReference type="SAM" id="SignalP"/>
    </source>
</evidence>
<dbReference type="SUPFAM" id="SSF55486">
    <property type="entry name" value="Metalloproteases ('zincins'), catalytic domain"/>
    <property type="match status" value="1"/>
</dbReference>
<sequence length="529" mass="57394">MKSIFTVLLGLSIATGVRAQVPLLNSYPSAKATIYIDFDGEYVTGTPWNWSGPIDAQPSGFSASAITEMFNRVAEDYRIFNVNITTDSTVFKAAPIFQRIKVIVTPTYQWYGGGVGGIAYVGTFSNGAGTPAWVFSGLLSNSTKNVAEAISHEAGHTLGLQHQSSYNASCVKTEYNPGTGSGETSWAPIMGVGYYKNLTTWHYGTNTYACNFYQNDLAIISGAANNFGFRPDDVGDTHSTATTMGFSNTGFATSGLINSGTDKDVFKFTLTSPTYVHINAIPENVGVNNSGANLDIKLSLLNYKADTLDQYNPIALVNAGIDSNLNSGTYYLVIEGTANANFVKNESLGYYTLSASPLAILPIHKFTLSGKSNDGIHNLSWIYETDETVKTIEVQNSKDGIHFETLAQVSPGTKSFSWKPLTDNAPFYRTRIITTGDDKSYYSNTITIHDKDDNKASVRVMSTMITNSIIANADKDASYQVLDGTGRLLQRGRLVTGTNNIDITNAQKGLILLRIQSDLETNTLKLIKQ</sequence>
<dbReference type="Gene3D" id="2.60.120.380">
    <property type="match status" value="1"/>
</dbReference>
<dbReference type="GO" id="GO:0008237">
    <property type="term" value="F:metallopeptidase activity"/>
    <property type="evidence" value="ECO:0007669"/>
    <property type="project" value="InterPro"/>
</dbReference>
<dbReference type="EMBL" id="LVXG01000023">
    <property type="protein sequence ID" value="OQP47205.1"/>
    <property type="molecule type" value="Genomic_DNA"/>
</dbReference>
<reference evidence="3" key="1">
    <citation type="submission" date="2016-04" db="EMBL/GenBank/DDBJ databases">
        <authorList>
            <person name="Chen L."/>
            <person name="Zhuang W."/>
            <person name="Wang G."/>
        </authorList>
    </citation>
    <scope>NUCLEOTIDE SEQUENCE [LARGE SCALE GENOMIC DNA]</scope>
    <source>
        <strain evidence="3">17621</strain>
    </source>
</reference>
<dbReference type="InterPro" id="IPR024079">
    <property type="entry name" value="MetalloPept_cat_dom_sf"/>
</dbReference>
<gene>
    <name evidence="2" type="ORF">A4H97_06780</name>
</gene>
<keyword evidence="3" id="KW-1185">Reference proteome</keyword>
<accession>A0A1V9EMX8</accession>
<evidence type="ECO:0000313" key="3">
    <source>
        <dbReference type="Proteomes" id="UP000192610"/>
    </source>
</evidence>
<dbReference type="OrthoDB" id="954626at2"/>
<dbReference type="Pfam" id="PF13582">
    <property type="entry name" value="Reprolysin_3"/>
    <property type="match status" value="1"/>
</dbReference>
<dbReference type="AlphaFoldDB" id="A0A1V9EMX8"/>
<comment type="caution">
    <text evidence="2">The sequence shown here is derived from an EMBL/GenBank/DDBJ whole genome shotgun (WGS) entry which is preliminary data.</text>
</comment>